<proteinExistence type="predicted"/>
<dbReference type="Proteomes" id="UP000182054">
    <property type="component" value="Unassembled WGS sequence"/>
</dbReference>
<name>A0A1I0TRY8_9NOCA</name>
<reference evidence="1 2" key="1">
    <citation type="submission" date="2016-10" db="EMBL/GenBank/DDBJ databases">
        <authorList>
            <person name="de Groot N.N."/>
        </authorList>
    </citation>
    <scope>NUCLEOTIDE SEQUENCE [LARGE SCALE GENOMIC DNA]</scope>
    <source>
        <strain evidence="1 2">DSM 44908</strain>
    </source>
</reference>
<protein>
    <submittedName>
        <fullName evidence="1">Uncharacterized protein</fullName>
    </submittedName>
</protein>
<gene>
    <name evidence="1" type="ORF">SAMN05444374_10937</name>
</gene>
<accession>A0A1I0TRY8</accession>
<organism evidence="1 2">
    <name type="scientific">Rhodococcoides kroppenstedtii</name>
    <dbReference type="NCBI Taxonomy" id="293050"/>
    <lineage>
        <taxon>Bacteria</taxon>
        <taxon>Bacillati</taxon>
        <taxon>Actinomycetota</taxon>
        <taxon>Actinomycetes</taxon>
        <taxon>Mycobacteriales</taxon>
        <taxon>Nocardiaceae</taxon>
        <taxon>Rhodococcoides</taxon>
    </lineage>
</organism>
<evidence type="ECO:0000313" key="2">
    <source>
        <dbReference type="Proteomes" id="UP000182054"/>
    </source>
</evidence>
<evidence type="ECO:0000313" key="1">
    <source>
        <dbReference type="EMBL" id="SFA54519.1"/>
    </source>
</evidence>
<dbReference type="EMBL" id="FOJN01000009">
    <property type="protein sequence ID" value="SFA54519.1"/>
    <property type="molecule type" value="Genomic_DNA"/>
</dbReference>
<sequence>MTPQVRPEDVDDLLGGAEGAVLVLRGSGGDSGGVPEVVVTEDEGEDLLVTTRAALVRELGDRPDSEAVARAAAALTDVVAKLGA</sequence>
<dbReference type="RefSeq" id="WP_068363408.1">
    <property type="nucleotide sequence ID" value="NZ_FOJN01000009.1"/>
</dbReference>
<dbReference type="AlphaFoldDB" id="A0A1I0TRY8"/>
<dbReference type="GeneID" id="85486305"/>